<evidence type="ECO:0000313" key="3">
    <source>
        <dbReference type="Proteomes" id="UP000322791"/>
    </source>
</evidence>
<sequence length="306" mass="33257">MQPTFTKEIEFRQERDFGAKVNATFAFVVAHGRPLGKCLLYIVLPVALLAGLAQAVAQSELIGALGASSTAERVTQLERYSTISGAQLLGFIAMMLGHCALAATIYSYVLVRIALPEHETVTPALVWERVKSFALPLLGSSIVLGILAVLGYLLFIIPGIYLSVGFSLAWAVQVLENRSIGELLSRSLMLIKGKWWSTFGLLVVMYFIVALLSLVLKMPQYLILAGSALHWSWASSPVLAGAMALLSTTASMFLSTFVLVAVMFQYFNLVERKEGAGLYTLVNSIGQGPAPVVQNHQLRPDDEGEY</sequence>
<organism evidence="2 3">
    <name type="scientific">Hymenobacter lutimineralis</name>
    <dbReference type="NCBI Taxonomy" id="2606448"/>
    <lineage>
        <taxon>Bacteria</taxon>
        <taxon>Pseudomonadati</taxon>
        <taxon>Bacteroidota</taxon>
        <taxon>Cytophagia</taxon>
        <taxon>Cytophagales</taxon>
        <taxon>Hymenobacteraceae</taxon>
        <taxon>Hymenobacter</taxon>
    </lineage>
</organism>
<dbReference type="Proteomes" id="UP000322791">
    <property type="component" value="Unassembled WGS sequence"/>
</dbReference>
<keyword evidence="3" id="KW-1185">Reference proteome</keyword>
<keyword evidence="1" id="KW-1133">Transmembrane helix</keyword>
<name>A0A5D6V1M2_9BACT</name>
<dbReference type="EMBL" id="VTHL01000012">
    <property type="protein sequence ID" value="TYZ08699.1"/>
    <property type="molecule type" value="Genomic_DNA"/>
</dbReference>
<protein>
    <recommendedName>
        <fullName evidence="4">Glycerophosphoryl diester phosphodiesterase membrane domain-containing protein</fullName>
    </recommendedName>
</protein>
<evidence type="ECO:0000313" key="2">
    <source>
        <dbReference type="EMBL" id="TYZ08699.1"/>
    </source>
</evidence>
<evidence type="ECO:0000256" key="1">
    <source>
        <dbReference type="SAM" id="Phobius"/>
    </source>
</evidence>
<feature type="transmembrane region" description="Helical" evidence="1">
    <location>
        <begin position="132"/>
        <end position="150"/>
    </location>
</feature>
<accession>A0A5D6V1M2</accession>
<keyword evidence="1" id="KW-0472">Membrane</keyword>
<feature type="transmembrane region" description="Helical" evidence="1">
    <location>
        <begin position="238"/>
        <end position="264"/>
    </location>
</feature>
<evidence type="ECO:0008006" key="4">
    <source>
        <dbReference type="Google" id="ProtNLM"/>
    </source>
</evidence>
<feature type="transmembrane region" description="Helical" evidence="1">
    <location>
        <begin position="38"/>
        <end position="57"/>
    </location>
</feature>
<dbReference type="RefSeq" id="WP_149071368.1">
    <property type="nucleotide sequence ID" value="NZ_VTHL01000012.1"/>
</dbReference>
<gene>
    <name evidence="2" type="ORF">FY528_12575</name>
</gene>
<feature type="transmembrane region" description="Helical" evidence="1">
    <location>
        <begin position="195"/>
        <end position="218"/>
    </location>
</feature>
<feature type="transmembrane region" description="Helical" evidence="1">
    <location>
        <begin position="156"/>
        <end position="175"/>
    </location>
</feature>
<comment type="caution">
    <text evidence="2">The sequence shown here is derived from an EMBL/GenBank/DDBJ whole genome shotgun (WGS) entry which is preliminary data.</text>
</comment>
<dbReference type="AlphaFoldDB" id="A0A5D6V1M2"/>
<keyword evidence="1" id="KW-0812">Transmembrane</keyword>
<reference evidence="2 3" key="1">
    <citation type="submission" date="2019-08" db="EMBL/GenBank/DDBJ databases">
        <authorList>
            <person name="Seo M.-J."/>
        </authorList>
    </citation>
    <scope>NUCLEOTIDE SEQUENCE [LARGE SCALE GENOMIC DNA]</scope>
    <source>
        <strain evidence="2 3">KIGAM108</strain>
    </source>
</reference>
<proteinExistence type="predicted"/>
<feature type="transmembrane region" description="Helical" evidence="1">
    <location>
        <begin position="88"/>
        <end position="111"/>
    </location>
</feature>